<dbReference type="PROSITE" id="PS00141">
    <property type="entry name" value="ASP_PROTEASE"/>
    <property type="match status" value="1"/>
</dbReference>
<comment type="caution">
    <text evidence="11">The sequence shown here is derived from an EMBL/GenBank/DDBJ whole genome shotgun (WGS) entry which is preliminary data.</text>
</comment>
<organism evidence="11 12">
    <name type="scientific">Rotaria socialis</name>
    <dbReference type="NCBI Taxonomy" id="392032"/>
    <lineage>
        <taxon>Eukaryota</taxon>
        <taxon>Metazoa</taxon>
        <taxon>Spiralia</taxon>
        <taxon>Gnathifera</taxon>
        <taxon>Rotifera</taxon>
        <taxon>Eurotatoria</taxon>
        <taxon>Bdelloidea</taxon>
        <taxon>Philodinida</taxon>
        <taxon>Philodinidae</taxon>
        <taxon>Rotaria</taxon>
    </lineage>
</organism>
<protein>
    <recommendedName>
        <fullName evidence="1">RNA-directed DNA polymerase</fullName>
        <ecNumber evidence="1">2.7.7.49</ecNumber>
    </recommendedName>
</protein>
<evidence type="ECO:0000256" key="5">
    <source>
        <dbReference type="ARBA" id="ARBA00022759"/>
    </source>
</evidence>
<dbReference type="GO" id="GO:0015074">
    <property type="term" value="P:DNA integration"/>
    <property type="evidence" value="ECO:0007669"/>
    <property type="project" value="InterPro"/>
</dbReference>
<evidence type="ECO:0000259" key="10">
    <source>
        <dbReference type="PROSITE" id="PS50994"/>
    </source>
</evidence>
<dbReference type="InterPro" id="IPR043128">
    <property type="entry name" value="Rev_trsase/Diguanyl_cyclase"/>
</dbReference>
<evidence type="ECO:0000259" key="9">
    <source>
        <dbReference type="PROSITE" id="PS50878"/>
    </source>
</evidence>
<dbReference type="EMBL" id="CAJOBR010008540">
    <property type="protein sequence ID" value="CAF4880770.1"/>
    <property type="molecule type" value="Genomic_DNA"/>
</dbReference>
<evidence type="ECO:0000256" key="7">
    <source>
        <dbReference type="ARBA" id="ARBA00022918"/>
    </source>
</evidence>
<feature type="region of interest" description="Disordered" evidence="8">
    <location>
        <begin position="1"/>
        <end position="33"/>
    </location>
</feature>
<dbReference type="Gene3D" id="3.10.10.10">
    <property type="entry name" value="HIV Type 1 Reverse Transcriptase, subunit A, domain 1"/>
    <property type="match status" value="1"/>
</dbReference>
<dbReference type="Pfam" id="PF17917">
    <property type="entry name" value="RT_RNaseH"/>
    <property type="match status" value="1"/>
</dbReference>
<dbReference type="Gene3D" id="1.10.340.70">
    <property type="match status" value="1"/>
</dbReference>
<evidence type="ECO:0000256" key="1">
    <source>
        <dbReference type="ARBA" id="ARBA00012493"/>
    </source>
</evidence>
<dbReference type="InterPro" id="IPR021109">
    <property type="entry name" value="Peptidase_aspartic_dom_sf"/>
</dbReference>
<dbReference type="Pfam" id="PF00078">
    <property type="entry name" value="RVT_1"/>
    <property type="match status" value="1"/>
</dbReference>
<dbReference type="InterPro" id="IPR001969">
    <property type="entry name" value="Aspartic_peptidase_AS"/>
</dbReference>
<evidence type="ECO:0000313" key="12">
    <source>
        <dbReference type="Proteomes" id="UP000663848"/>
    </source>
</evidence>
<dbReference type="InterPro" id="IPR041588">
    <property type="entry name" value="Integrase_H2C2"/>
</dbReference>
<dbReference type="InterPro" id="IPR050951">
    <property type="entry name" value="Retrovirus_Pol_polyprotein"/>
</dbReference>
<dbReference type="PROSITE" id="PS50878">
    <property type="entry name" value="RT_POL"/>
    <property type="match status" value="1"/>
</dbReference>
<feature type="non-terminal residue" evidence="11">
    <location>
        <position position="1209"/>
    </location>
</feature>
<dbReference type="AlphaFoldDB" id="A0A821TW77"/>
<gene>
    <name evidence="11" type="ORF">QYT958_LOCUS29341</name>
</gene>
<dbReference type="FunFam" id="3.30.420.10:FF:000032">
    <property type="entry name" value="Retrovirus-related Pol polyprotein from transposon 297-like Protein"/>
    <property type="match status" value="1"/>
</dbReference>
<accession>A0A821TW77</accession>
<dbReference type="GO" id="GO:0004190">
    <property type="term" value="F:aspartic-type endopeptidase activity"/>
    <property type="evidence" value="ECO:0007669"/>
    <property type="project" value="InterPro"/>
</dbReference>
<dbReference type="EC" id="2.7.7.49" evidence="1"/>
<dbReference type="Pfam" id="PF13975">
    <property type="entry name" value="gag-asp_proteas"/>
    <property type="match status" value="1"/>
</dbReference>
<evidence type="ECO:0000256" key="2">
    <source>
        <dbReference type="ARBA" id="ARBA00022679"/>
    </source>
</evidence>
<dbReference type="InterPro" id="IPR036397">
    <property type="entry name" value="RNaseH_sf"/>
</dbReference>
<feature type="compositionally biased region" description="Polar residues" evidence="8">
    <location>
        <begin position="22"/>
        <end position="33"/>
    </location>
</feature>
<dbReference type="CDD" id="cd09274">
    <property type="entry name" value="RNase_HI_RT_Ty3"/>
    <property type="match status" value="1"/>
</dbReference>
<proteinExistence type="predicted"/>
<dbReference type="CDD" id="cd01647">
    <property type="entry name" value="RT_LTR"/>
    <property type="match status" value="1"/>
</dbReference>
<dbReference type="GO" id="GO:0006508">
    <property type="term" value="P:proteolysis"/>
    <property type="evidence" value="ECO:0007669"/>
    <property type="project" value="InterPro"/>
</dbReference>
<dbReference type="Gene3D" id="3.30.70.270">
    <property type="match status" value="2"/>
</dbReference>
<evidence type="ECO:0000256" key="4">
    <source>
        <dbReference type="ARBA" id="ARBA00022722"/>
    </source>
</evidence>
<reference evidence="11" key="1">
    <citation type="submission" date="2021-02" db="EMBL/GenBank/DDBJ databases">
        <authorList>
            <person name="Nowell W R."/>
        </authorList>
    </citation>
    <scope>NUCLEOTIDE SEQUENCE</scope>
</reference>
<dbReference type="GO" id="GO:0003676">
    <property type="term" value="F:nucleic acid binding"/>
    <property type="evidence" value="ECO:0007669"/>
    <property type="project" value="InterPro"/>
</dbReference>
<evidence type="ECO:0000256" key="6">
    <source>
        <dbReference type="ARBA" id="ARBA00022801"/>
    </source>
</evidence>
<evidence type="ECO:0000256" key="8">
    <source>
        <dbReference type="SAM" id="MobiDB-lite"/>
    </source>
</evidence>
<name>A0A821TW77_9BILA</name>
<dbReference type="InterPro" id="IPR001584">
    <property type="entry name" value="Integrase_cat-core"/>
</dbReference>
<dbReference type="FunFam" id="3.10.20.370:FF:000001">
    <property type="entry name" value="Retrovirus-related Pol polyprotein from transposon 17.6-like protein"/>
    <property type="match status" value="1"/>
</dbReference>
<evidence type="ECO:0000256" key="3">
    <source>
        <dbReference type="ARBA" id="ARBA00022695"/>
    </source>
</evidence>
<keyword evidence="6" id="KW-0378">Hydrolase</keyword>
<dbReference type="SUPFAM" id="SSF50630">
    <property type="entry name" value="Acid proteases"/>
    <property type="match status" value="1"/>
</dbReference>
<feature type="domain" description="Reverse transcriptase" evidence="9">
    <location>
        <begin position="354"/>
        <end position="533"/>
    </location>
</feature>
<dbReference type="InterPro" id="IPR000477">
    <property type="entry name" value="RT_dom"/>
</dbReference>
<dbReference type="PANTHER" id="PTHR37984:SF5">
    <property type="entry name" value="PROTEIN NYNRIN-LIKE"/>
    <property type="match status" value="1"/>
</dbReference>
<dbReference type="Gene3D" id="3.30.420.10">
    <property type="entry name" value="Ribonuclease H-like superfamily/Ribonuclease H"/>
    <property type="match status" value="1"/>
</dbReference>
<dbReference type="SUPFAM" id="SSF53098">
    <property type="entry name" value="Ribonuclease H-like"/>
    <property type="match status" value="1"/>
</dbReference>
<dbReference type="InterPro" id="IPR041373">
    <property type="entry name" value="RT_RNaseH"/>
</dbReference>
<feature type="region of interest" description="Disordered" evidence="8">
    <location>
        <begin position="751"/>
        <end position="777"/>
    </location>
</feature>
<feature type="compositionally biased region" description="Polar residues" evidence="8">
    <location>
        <begin position="767"/>
        <end position="777"/>
    </location>
</feature>
<dbReference type="PANTHER" id="PTHR37984">
    <property type="entry name" value="PROTEIN CBG26694"/>
    <property type="match status" value="1"/>
</dbReference>
<dbReference type="SUPFAM" id="SSF56672">
    <property type="entry name" value="DNA/RNA polymerases"/>
    <property type="match status" value="1"/>
</dbReference>
<feature type="domain" description="Integrase catalytic" evidence="10">
    <location>
        <begin position="945"/>
        <end position="1109"/>
    </location>
</feature>
<dbReference type="CDD" id="cd00303">
    <property type="entry name" value="retropepsin_like"/>
    <property type="match status" value="1"/>
</dbReference>
<keyword evidence="5" id="KW-0255">Endonuclease</keyword>
<dbReference type="PROSITE" id="PS50994">
    <property type="entry name" value="INTEGRASE"/>
    <property type="match status" value="1"/>
</dbReference>
<dbReference type="GO" id="GO:0004519">
    <property type="term" value="F:endonuclease activity"/>
    <property type="evidence" value="ECO:0007669"/>
    <property type="project" value="UniProtKB-KW"/>
</dbReference>
<keyword evidence="7" id="KW-0695">RNA-directed DNA polymerase</keyword>
<dbReference type="Pfam" id="PF00665">
    <property type="entry name" value="rve"/>
    <property type="match status" value="1"/>
</dbReference>
<dbReference type="Gene3D" id="2.40.70.10">
    <property type="entry name" value="Acid Proteases"/>
    <property type="match status" value="1"/>
</dbReference>
<dbReference type="InterPro" id="IPR043502">
    <property type="entry name" value="DNA/RNA_pol_sf"/>
</dbReference>
<keyword evidence="4" id="KW-0540">Nuclease</keyword>
<dbReference type="FunFam" id="1.10.340.70:FF:000001">
    <property type="entry name" value="Retrovirus-related Pol polyprotein from transposon gypsy-like Protein"/>
    <property type="match status" value="1"/>
</dbReference>
<feature type="compositionally biased region" description="Basic and acidic residues" evidence="8">
    <location>
        <begin position="1"/>
        <end position="12"/>
    </location>
</feature>
<dbReference type="GO" id="GO:0003964">
    <property type="term" value="F:RNA-directed DNA polymerase activity"/>
    <property type="evidence" value="ECO:0007669"/>
    <property type="project" value="UniProtKB-KW"/>
</dbReference>
<evidence type="ECO:0000313" key="11">
    <source>
        <dbReference type="EMBL" id="CAF4880770.1"/>
    </source>
</evidence>
<keyword evidence="2" id="KW-0808">Transferase</keyword>
<sequence length="1209" mass="139804">MKRNDPIRHDTSMQRSMFKRNSGYSPESQSTFTSNKQIQMNLSQKPFYTKYSNDQSTLQHQFNNCKICGRQNHRTIDCFRKRTTGCFNCGQNHIIHVNNQPTEAIVDTGSAISIIRLDFLKTTQHTNFIYKSRICHTANSTPLNIIGQVKLEVKVRFIATYVTAYVATNLITSILLGNDWINSNHVHLFGDQKQLTIPDQHGQLISIPYVEPSGINYPALLVHQITLPPYSQTLVDITCQVNNDHNIIFEPYARHISKFIFIPHTLLNINNNQAKVLLINAQNRQQTLSKNTRIGTISRDATYTIYATTQTPSTTNIPPQSAIKTGDHPPIYPKQYPASYKDQDIKFQETQKLLERGQIEESTSPWSSPIVLVKKKDKTMRFCIDYRRLNAVTIKDAFPLPRIDEIFDQLSDAIYYTKFDFKSGYFQVPLSKEDRPKTAFSTRDNHYQFTVLPQGITNGPATFQRVINHILGPARWQYALAYIDDVIIYSKTFEEHLSHLNDICTILKNARFRPNPEKCEIAQTQTDYLGHNIKNGEIRPSPNNINGLLNTRLPQTADEACKFVKAAEYYRKFIPKFSQIAEPLRKFVPTTRTQQKKGQKTLIKLTNDELKAFEQLKKFLTTDLVLRIPNNRFPFKVQTDASDEGIGAVLLQIYPEGDRPIAYLSKKFTQAQRKWSPMEQECYAFICALDKWNNYLNGIKFIWETDHKALTQLNQKAQINKRCERWRLKILEYDYKVKYIPGLTNSMPDYLSRSPVDDAEEDPDEISFSTSKSTQTDSDFINYHSPIVTAVQTRAMKLRNEVINDTEDSTKLISDSLNTSIEENRIIPFSMEQLGQAQQNDNYAKNILNNIKNYKNYTVKDNILMRRSNPPVPYVPQGDLRRTILHIYHDTAANGAHFGRNKTLHKIKQRYFWPSMYKDINNYIKSCILCAQFNPRRQKPPGTLKPIKPPDGVWQLVSMNFHGPINPTSQRGNKYIISFTDVLSKFVVTKAVRDNTAPTVVRFLKEDIIAKFGTPRCILTDNGTHFTSTVTNELFKQIGTTHLYSTPYHPQTNGQIERYNSTMDAKIAALSNLHKTNWDDQLPFVTFNYNTSIHSSTKHIPFEMMYGRSPVLPFDHQDTNVTLSYDNEHVKKLNQFLSNLNEQAKCNIIKHQEQYKQHYDRNRSNPVYNIGDLVLVKTLNIRYKFDIRYEGPFRIIKKITEKTFIVQHI</sequence>
<dbReference type="InterPro" id="IPR012337">
    <property type="entry name" value="RNaseH-like_sf"/>
</dbReference>
<keyword evidence="3" id="KW-0548">Nucleotidyltransferase</keyword>
<dbReference type="Pfam" id="PF17921">
    <property type="entry name" value="Integrase_H2C2"/>
    <property type="match status" value="1"/>
</dbReference>
<dbReference type="Proteomes" id="UP000663848">
    <property type="component" value="Unassembled WGS sequence"/>
</dbReference>